<dbReference type="PANTHER" id="PTHR31907">
    <property type="entry name" value="MLP-LIKE PROTEIN 423"/>
    <property type="match status" value="1"/>
</dbReference>
<organism evidence="2">
    <name type="scientific">Sesamum radiatum</name>
    <name type="common">Black benniseed</name>
    <dbReference type="NCBI Taxonomy" id="300843"/>
    <lineage>
        <taxon>Eukaryota</taxon>
        <taxon>Viridiplantae</taxon>
        <taxon>Streptophyta</taxon>
        <taxon>Embryophyta</taxon>
        <taxon>Tracheophyta</taxon>
        <taxon>Spermatophyta</taxon>
        <taxon>Magnoliopsida</taxon>
        <taxon>eudicotyledons</taxon>
        <taxon>Gunneridae</taxon>
        <taxon>Pentapetalae</taxon>
        <taxon>asterids</taxon>
        <taxon>lamiids</taxon>
        <taxon>Lamiales</taxon>
        <taxon>Pedaliaceae</taxon>
        <taxon>Sesamum</taxon>
    </lineage>
</organism>
<sequence length="67" mass="7358">MALNGKLVSRTCINADGDLFFELFRYKFSHLTNICPQLIHCVNLVAGQWGAVGSVFSANYTLGHPIS</sequence>
<dbReference type="InterPro" id="IPR023393">
    <property type="entry name" value="START-like_dom_sf"/>
</dbReference>
<dbReference type="Gene3D" id="3.30.530.20">
    <property type="match status" value="1"/>
</dbReference>
<accession>A0AAW2TVH0</accession>
<proteinExistence type="predicted"/>
<feature type="domain" description="Bet v I/Major latex protein" evidence="1">
    <location>
        <begin position="2"/>
        <end position="64"/>
    </location>
</feature>
<dbReference type="GO" id="GO:0006952">
    <property type="term" value="P:defense response"/>
    <property type="evidence" value="ECO:0007669"/>
    <property type="project" value="InterPro"/>
</dbReference>
<protein>
    <recommendedName>
        <fullName evidence="1">Bet v I/Major latex protein domain-containing protein</fullName>
    </recommendedName>
</protein>
<comment type="caution">
    <text evidence="2">The sequence shown here is derived from an EMBL/GenBank/DDBJ whole genome shotgun (WGS) entry which is preliminary data.</text>
</comment>
<evidence type="ECO:0000259" key="1">
    <source>
        <dbReference type="Pfam" id="PF00407"/>
    </source>
</evidence>
<name>A0AAW2TVH0_SESRA</name>
<reference evidence="2" key="1">
    <citation type="submission" date="2020-06" db="EMBL/GenBank/DDBJ databases">
        <authorList>
            <person name="Li T."/>
            <person name="Hu X."/>
            <person name="Zhang T."/>
            <person name="Song X."/>
            <person name="Zhang H."/>
            <person name="Dai N."/>
            <person name="Sheng W."/>
            <person name="Hou X."/>
            <person name="Wei L."/>
        </authorList>
    </citation>
    <scope>NUCLEOTIDE SEQUENCE</scope>
    <source>
        <strain evidence="2">G02</strain>
        <tissue evidence="2">Leaf</tissue>
    </source>
</reference>
<dbReference type="SUPFAM" id="SSF55961">
    <property type="entry name" value="Bet v1-like"/>
    <property type="match status" value="1"/>
</dbReference>
<gene>
    <name evidence="2" type="ORF">Sradi_1831700</name>
</gene>
<dbReference type="AlphaFoldDB" id="A0AAW2TVH0"/>
<evidence type="ECO:0000313" key="2">
    <source>
        <dbReference type="EMBL" id="KAL0408973.1"/>
    </source>
</evidence>
<dbReference type="Pfam" id="PF00407">
    <property type="entry name" value="Bet_v_1"/>
    <property type="match status" value="1"/>
</dbReference>
<dbReference type="InterPro" id="IPR000916">
    <property type="entry name" value="Bet_v_I/MLP"/>
</dbReference>
<dbReference type="InterPro" id="IPR051761">
    <property type="entry name" value="MLP-like_ligand-binding"/>
</dbReference>
<reference evidence="2" key="2">
    <citation type="journal article" date="2024" name="Plant">
        <title>Genomic evolution and insights into agronomic trait innovations of Sesamum species.</title>
        <authorList>
            <person name="Miao H."/>
            <person name="Wang L."/>
            <person name="Qu L."/>
            <person name="Liu H."/>
            <person name="Sun Y."/>
            <person name="Le M."/>
            <person name="Wang Q."/>
            <person name="Wei S."/>
            <person name="Zheng Y."/>
            <person name="Lin W."/>
            <person name="Duan Y."/>
            <person name="Cao H."/>
            <person name="Xiong S."/>
            <person name="Wang X."/>
            <person name="Wei L."/>
            <person name="Li C."/>
            <person name="Ma Q."/>
            <person name="Ju M."/>
            <person name="Zhao R."/>
            <person name="Li G."/>
            <person name="Mu C."/>
            <person name="Tian Q."/>
            <person name="Mei H."/>
            <person name="Zhang T."/>
            <person name="Gao T."/>
            <person name="Zhang H."/>
        </authorList>
    </citation>
    <scope>NUCLEOTIDE SEQUENCE</scope>
    <source>
        <strain evidence="2">G02</strain>
    </source>
</reference>
<dbReference type="EMBL" id="JACGWJ010000007">
    <property type="protein sequence ID" value="KAL0408973.1"/>
    <property type="molecule type" value="Genomic_DNA"/>
</dbReference>